<accession>A0ABV6GK32</accession>
<comment type="caution">
    <text evidence="1">The sequence shown here is derived from an EMBL/GenBank/DDBJ whole genome shotgun (WGS) entry which is preliminary data.</text>
</comment>
<dbReference type="RefSeq" id="WP_378937927.1">
    <property type="nucleotide sequence ID" value="NZ_JBHLVO010000029.1"/>
</dbReference>
<dbReference type="InterPro" id="IPR010712">
    <property type="entry name" value="Arsenical-R_ArsD"/>
</dbReference>
<sequence>MKKVEIFDPAMCCSTGVCGPSVDPELTRVASAVYSLSQKGYEIERYNLANDPGAFADNQMINQLLHEKGPDVLPITLFEGEVVKEGTYPSTEEFSAWFNLSKEELKQKPKKRLSISLNQL</sequence>
<evidence type="ECO:0000313" key="2">
    <source>
        <dbReference type="Proteomes" id="UP001589854"/>
    </source>
</evidence>
<evidence type="ECO:0000313" key="1">
    <source>
        <dbReference type="EMBL" id="MFC0274053.1"/>
    </source>
</evidence>
<dbReference type="Proteomes" id="UP001589854">
    <property type="component" value="Unassembled WGS sequence"/>
</dbReference>
<keyword evidence="2" id="KW-1185">Reference proteome</keyword>
<dbReference type="Pfam" id="PF06953">
    <property type="entry name" value="ArsD"/>
    <property type="match status" value="1"/>
</dbReference>
<organism evidence="1 2">
    <name type="scientific">Metabacillus herbersteinensis</name>
    <dbReference type="NCBI Taxonomy" id="283816"/>
    <lineage>
        <taxon>Bacteria</taxon>
        <taxon>Bacillati</taxon>
        <taxon>Bacillota</taxon>
        <taxon>Bacilli</taxon>
        <taxon>Bacillales</taxon>
        <taxon>Bacillaceae</taxon>
        <taxon>Metabacillus</taxon>
    </lineage>
</organism>
<gene>
    <name evidence="1" type="primary">arsD</name>
    <name evidence="1" type="ORF">ACFFIX_22130</name>
</gene>
<dbReference type="NCBIfam" id="NF033727">
    <property type="entry name" value="chaperon_ArsD"/>
    <property type="match status" value="1"/>
</dbReference>
<proteinExistence type="predicted"/>
<dbReference type="EMBL" id="JBHLVO010000029">
    <property type="protein sequence ID" value="MFC0274053.1"/>
    <property type="molecule type" value="Genomic_DNA"/>
</dbReference>
<dbReference type="Gene3D" id="3.40.30.10">
    <property type="entry name" value="Glutaredoxin"/>
    <property type="match status" value="1"/>
</dbReference>
<reference evidence="1 2" key="1">
    <citation type="submission" date="2024-09" db="EMBL/GenBank/DDBJ databases">
        <authorList>
            <person name="Sun Q."/>
            <person name="Mori K."/>
        </authorList>
    </citation>
    <scope>NUCLEOTIDE SEQUENCE [LARGE SCALE GENOMIC DNA]</scope>
    <source>
        <strain evidence="1 2">CCM 7228</strain>
    </source>
</reference>
<protein>
    <submittedName>
        <fullName evidence="1">Arsenite efflux transporter metallochaperone ArsD</fullName>
    </submittedName>
</protein>
<name>A0ABV6GK32_9BACI</name>